<reference evidence="1" key="1">
    <citation type="submission" date="2024-06" db="EMBL/GenBank/DDBJ databases">
        <title>Multidecadal high mortality disease events in Australian domestic geese associated with an alphaherpesvirus, designated Anatid alphaherpesvirus 2.</title>
        <authorList>
            <person name="Kelly-Bosma M."/>
            <person name="Neave M.J."/>
        </authorList>
    </citation>
    <scope>NUCLEOTIDE SEQUENCE</scope>
    <source>
        <strain evidence="1">ACDP 22-00165</strain>
    </source>
</reference>
<accession>A0AAU0K6J0</accession>
<organism evidence="1">
    <name type="scientific">Anatid alphaherpesvirus 2</name>
    <dbReference type="NCBI Taxonomy" id="3080522"/>
    <lineage>
        <taxon>Viruses</taxon>
        <taxon>Duplodnaviria</taxon>
        <taxon>Heunggongvirae</taxon>
        <taxon>Peploviricota</taxon>
        <taxon>Herviviricetes</taxon>
        <taxon>Herpesvirales</taxon>
        <taxon>Orthoherpesviridae</taxon>
        <taxon>Alphaherpesvirinae</taxon>
    </lineage>
</organism>
<proteinExistence type="predicted"/>
<sequence>MDVEIDQSRSQPSRGRGIKIKKFFRTDPRVVFNVREVGGGGGGGGTLGGSRVGNEPTFGREGGGWDPLAVCQLIGHAHYMEMGGGEERGRKCCLWGVVCDV</sequence>
<name>A0AAU0K6J0_9ALPH</name>
<evidence type="ECO:0000313" key="1">
    <source>
        <dbReference type="EMBL" id="WOL23345.1"/>
    </source>
</evidence>
<protein>
    <submittedName>
        <fullName evidence="1">Uncharacterized protein</fullName>
    </submittedName>
</protein>
<dbReference type="EMBL" id="OR540300">
    <property type="protein sequence ID" value="WOL23345.1"/>
    <property type="molecule type" value="Genomic_DNA"/>
</dbReference>